<evidence type="ECO:0000256" key="9">
    <source>
        <dbReference type="PIRNR" id="PIRNR000439"/>
    </source>
</evidence>
<feature type="transmembrane region" description="Helical" evidence="10">
    <location>
        <begin position="386"/>
        <end position="404"/>
    </location>
</feature>
<evidence type="ECO:0000256" key="8">
    <source>
        <dbReference type="ARBA" id="ARBA00023315"/>
    </source>
</evidence>
<proteinExistence type="inferred from homology"/>
<feature type="transmembrane region" description="Helical" evidence="10">
    <location>
        <begin position="364"/>
        <end position="379"/>
    </location>
</feature>
<evidence type="ECO:0000313" key="11">
    <source>
        <dbReference type="Proteomes" id="UP000695000"/>
    </source>
</evidence>
<keyword evidence="5 9" id="KW-0256">Endoplasmic reticulum</keyword>
<evidence type="ECO:0000313" key="12">
    <source>
        <dbReference type="RefSeq" id="XP_017775692.1"/>
    </source>
</evidence>
<dbReference type="InterPro" id="IPR004299">
    <property type="entry name" value="MBOAT_fam"/>
</dbReference>
<dbReference type="InterPro" id="IPR014371">
    <property type="entry name" value="Oat_ACAT_DAG_ARE"/>
</dbReference>
<gene>
    <name evidence="12" type="primary">LOC108562027</name>
</gene>
<keyword evidence="3 9" id="KW-0808">Transferase</keyword>
<dbReference type="RefSeq" id="XP_017775692.1">
    <property type="nucleotide sequence ID" value="XM_017920203.1"/>
</dbReference>
<protein>
    <recommendedName>
        <fullName evidence="9">O-acyltransferase</fullName>
    </recommendedName>
</protein>
<dbReference type="Pfam" id="PF03062">
    <property type="entry name" value="MBOAT"/>
    <property type="match status" value="1"/>
</dbReference>
<sequence length="434" mass="51101">MQPLPPSKEVEKSRPDLPEKRFEIRESILTKVYKIQHVKSVQNLAISAFILLAIRNAINDIYYGGQSELGLRWIRMAFGKFPLAIAMWILMFGAHVAFYFGWKIWYKFRTPMDTMKSLWDVIWLSVFFVALFGTFHMVAKKAIQLELPMGSFAAVLAEQTRFLMKNYAFVRTSSEQVLTGKKSSTFRSFLYFSFAPTLIYRNEYPRTPTRSWRTVGKYFMELILSVYFLSLLETEIIQHLYNFGTKPFTLIDIVYTLATFSVHSFIFATILAQISLHSSQNTFAEITRFGDRQFHKDWWTSTNLSEFYTTWNVIVQDWLFYYVYRDFYKYVTIGNKMTARLSVFMLSIVMHEVLFIYVTKLMCPVFSLSMLISLPLMIVRNTNRKFNLLMMLQCMLGNSILLMFPNMEFFAKINCPTRPASTPFYIPYLYSCHR</sequence>
<accession>A0ABM1MM92</accession>
<name>A0ABM1MM92_NICVS</name>
<evidence type="ECO:0000256" key="1">
    <source>
        <dbReference type="ARBA" id="ARBA00004477"/>
    </source>
</evidence>
<feature type="transmembrane region" description="Helical" evidence="10">
    <location>
        <begin position="81"/>
        <end position="101"/>
    </location>
</feature>
<dbReference type="PANTHER" id="PTHR10408">
    <property type="entry name" value="STEROL O-ACYLTRANSFERASE"/>
    <property type="match status" value="1"/>
</dbReference>
<keyword evidence="4 10" id="KW-0812">Transmembrane</keyword>
<dbReference type="GeneID" id="108562027"/>
<reference evidence="12" key="1">
    <citation type="submission" date="2025-08" db="UniProtKB">
        <authorList>
            <consortium name="RefSeq"/>
        </authorList>
    </citation>
    <scope>IDENTIFICATION</scope>
    <source>
        <tissue evidence="12">Whole Larva</tissue>
    </source>
</reference>
<dbReference type="PANTHER" id="PTHR10408:SF8">
    <property type="entry name" value="O-ACYLTRANSFERASE"/>
    <property type="match status" value="1"/>
</dbReference>
<comment type="subcellular location">
    <subcellularLocation>
        <location evidence="1 9">Endoplasmic reticulum membrane</location>
        <topology evidence="1 9">Multi-pass membrane protein</topology>
    </subcellularLocation>
</comment>
<keyword evidence="11" id="KW-1185">Reference proteome</keyword>
<evidence type="ECO:0000256" key="4">
    <source>
        <dbReference type="ARBA" id="ARBA00022692"/>
    </source>
</evidence>
<keyword evidence="7 9" id="KW-0472">Membrane</keyword>
<evidence type="ECO:0000256" key="5">
    <source>
        <dbReference type="ARBA" id="ARBA00022824"/>
    </source>
</evidence>
<dbReference type="Proteomes" id="UP000695000">
    <property type="component" value="Unplaced"/>
</dbReference>
<evidence type="ECO:0000256" key="7">
    <source>
        <dbReference type="ARBA" id="ARBA00023136"/>
    </source>
</evidence>
<evidence type="ECO:0000256" key="6">
    <source>
        <dbReference type="ARBA" id="ARBA00022989"/>
    </source>
</evidence>
<keyword evidence="8 9" id="KW-0012">Acyltransferase</keyword>
<feature type="transmembrane region" description="Helical" evidence="10">
    <location>
        <begin position="121"/>
        <end position="139"/>
    </location>
</feature>
<evidence type="ECO:0000256" key="2">
    <source>
        <dbReference type="ARBA" id="ARBA00009010"/>
    </source>
</evidence>
<evidence type="ECO:0000256" key="3">
    <source>
        <dbReference type="ARBA" id="ARBA00022679"/>
    </source>
</evidence>
<evidence type="ECO:0000256" key="10">
    <source>
        <dbReference type="SAM" id="Phobius"/>
    </source>
</evidence>
<dbReference type="PIRSF" id="PIRSF000439">
    <property type="entry name" value="Oat_ACAT_DAG_ARE"/>
    <property type="match status" value="1"/>
</dbReference>
<comment type="similarity">
    <text evidence="2 9">Belongs to the membrane-bound acyltransferase family. Sterol o-acyltransferase subfamily.</text>
</comment>
<organism evidence="11 12">
    <name type="scientific">Nicrophorus vespilloides</name>
    <name type="common">Boreal carrion beetle</name>
    <dbReference type="NCBI Taxonomy" id="110193"/>
    <lineage>
        <taxon>Eukaryota</taxon>
        <taxon>Metazoa</taxon>
        <taxon>Ecdysozoa</taxon>
        <taxon>Arthropoda</taxon>
        <taxon>Hexapoda</taxon>
        <taxon>Insecta</taxon>
        <taxon>Pterygota</taxon>
        <taxon>Neoptera</taxon>
        <taxon>Endopterygota</taxon>
        <taxon>Coleoptera</taxon>
        <taxon>Polyphaga</taxon>
        <taxon>Staphyliniformia</taxon>
        <taxon>Silphidae</taxon>
        <taxon>Nicrophorinae</taxon>
        <taxon>Nicrophorus</taxon>
    </lineage>
</organism>
<keyword evidence="6 10" id="KW-1133">Transmembrane helix</keyword>